<proteinExistence type="predicted"/>
<evidence type="ECO:0000313" key="1">
    <source>
        <dbReference type="EMBL" id="VAW01001.1"/>
    </source>
</evidence>
<sequence>GVKWGMALLDPAFQPVAAALKLSAEMDTALNDVPANFNEPEVLKILVMMGDGANTTSLYFNDPNNLNDESVPEIHTAFDYRGPGSDLYRIIQTGGEPPLYYLRDPNETDPDEDNYYDFENDDWLTVPEYANLLTLPNFDASIANNGTALAWETAWSLITPAYYRSLVSSGPWNDYVGQEVITGSIKNTRMRSSCTAGKDNGIVIYTIGFQVSSGGTAETELLDCAQSVANYFPADTVNISGVFNAIASNIKKLRLTQ</sequence>
<protein>
    <submittedName>
        <fullName evidence="1">Uncharacterized protein</fullName>
    </submittedName>
</protein>
<organism evidence="1">
    <name type="scientific">hydrothermal vent metagenome</name>
    <dbReference type="NCBI Taxonomy" id="652676"/>
    <lineage>
        <taxon>unclassified sequences</taxon>
        <taxon>metagenomes</taxon>
        <taxon>ecological metagenomes</taxon>
    </lineage>
</organism>
<name>A0A3B0S4K2_9ZZZZ</name>
<dbReference type="Gene3D" id="3.40.50.410">
    <property type="entry name" value="von Willebrand factor, type A domain"/>
    <property type="match status" value="1"/>
</dbReference>
<dbReference type="InterPro" id="IPR036465">
    <property type="entry name" value="vWFA_dom_sf"/>
</dbReference>
<reference evidence="1" key="1">
    <citation type="submission" date="2018-06" db="EMBL/GenBank/DDBJ databases">
        <authorList>
            <person name="Zhirakovskaya E."/>
        </authorList>
    </citation>
    <scope>NUCLEOTIDE SEQUENCE</scope>
</reference>
<dbReference type="AlphaFoldDB" id="A0A3B0S4K2"/>
<dbReference type="EMBL" id="UOEG01000218">
    <property type="protein sequence ID" value="VAW01001.1"/>
    <property type="molecule type" value="Genomic_DNA"/>
</dbReference>
<gene>
    <name evidence="1" type="ORF">MNBD_ALPHA07-1212</name>
</gene>
<feature type="non-terminal residue" evidence="1">
    <location>
        <position position="1"/>
    </location>
</feature>
<accession>A0A3B0S4K2</accession>